<feature type="transmembrane region" description="Helical" evidence="1">
    <location>
        <begin position="56"/>
        <end position="80"/>
    </location>
</feature>
<organism evidence="2 3">
    <name type="scientific">Mesonia mobilis</name>
    <dbReference type="NCBI Taxonomy" id="369791"/>
    <lineage>
        <taxon>Bacteria</taxon>
        <taxon>Pseudomonadati</taxon>
        <taxon>Bacteroidota</taxon>
        <taxon>Flavobacteriia</taxon>
        <taxon>Flavobacteriales</taxon>
        <taxon>Flavobacteriaceae</taxon>
        <taxon>Mesonia</taxon>
    </lineage>
</organism>
<comment type="caution">
    <text evidence="2">The sequence shown here is derived from an EMBL/GenBank/DDBJ whole genome shotgun (WGS) entry which is preliminary data.</text>
</comment>
<gene>
    <name evidence="2" type="ORF">GCM10008088_21280</name>
</gene>
<accession>A0ABQ3BW58</accession>
<feature type="transmembrane region" description="Helical" evidence="1">
    <location>
        <begin position="18"/>
        <end position="40"/>
    </location>
</feature>
<keyword evidence="1" id="KW-0812">Transmembrane</keyword>
<evidence type="ECO:0000256" key="1">
    <source>
        <dbReference type="SAM" id="Phobius"/>
    </source>
</evidence>
<evidence type="ECO:0000313" key="2">
    <source>
        <dbReference type="EMBL" id="GGZ59366.1"/>
    </source>
</evidence>
<name>A0ABQ3BW58_9FLAO</name>
<dbReference type="GeneID" id="94369791"/>
<keyword evidence="3" id="KW-1185">Reference proteome</keyword>
<reference evidence="3" key="1">
    <citation type="journal article" date="2019" name="Int. J. Syst. Evol. Microbiol.">
        <title>The Global Catalogue of Microorganisms (GCM) 10K type strain sequencing project: providing services to taxonomists for standard genome sequencing and annotation.</title>
        <authorList>
            <consortium name="The Broad Institute Genomics Platform"/>
            <consortium name="The Broad Institute Genome Sequencing Center for Infectious Disease"/>
            <person name="Wu L."/>
            <person name="Ma J."/>
        </authorList>
    </citation>
    <scope>NUCLEOTIDE SEQUENCE [LARGE SCALE GENOMIC DNA]</scope>
    <source>
        <strain evidence="3">KCTC 12708</strain>
    </source>
</reference>
<evidence type="ECO:0000313" key="3">
    <source>
        <dbReference type="Proteomes" id="UP000615593"/>
    </source>
</evidence>
<proteinExistence type="predicted"/>
<protein>
    <submittedName>
        <fullName evidence="2">Uncharacterized protein</fullName>
    </submittedName>
</protein>
<keyword evidence="1" id="KW-0472">Membrane</keyword>
<sequence length="88" mass="9492">METQPVQPAPSHITPGKWALYIFVAGLPLIGLIMLLVWAFSSDTNTTRQNWAKGMLLLYVIVIALAILMSIFFGGLAAMFGSMAGSGY</sequence>
<dbReference type="Proteomes" id="UP000615593">
    <property type="component" value="Unassembled WGS sequence"/>
</dbReference>
<dbReference type="RefSeq" id="WP_027884664.1">
    <property type="nucleotide sequence ID" value="NZ_BMWY01000005.1"/>
</dbReference>
<dbReference type="EMBL" id="BMWY01000005">
    <property type="protein sequence ID" value="GGZ59366.1"/>
    <property type="molecule type" value="Genomic_DNA"/>
</dbReference>
<keyword evidence="1" id="KW-1133">Transmembrane helix</keyword>